<evidence type="ECO:0000313" key="2">
    <source>
        <dbReference type="EMBL" id="CCW35918.1"/>
    </source>
</evidence>
<sequence length="83" mass="8947">MSTRDRNLLILAVVLILAAAGFMVYAYRKNQPQVVKSVHVDPNSFPKVQWMKEHKAGVNPNAPESGAGAFGTPQGGTIQNANQ</sequence>
<reference evidence="3" key="1">
    <citation type="submission" date="2013-03" db="EMBL/GenBank/DDBJ databases">
        <title>Genome sequence of Chthonomonas calidirosea, the first sequenced genome from the Armatimonadetes phylum (formally candidate division OP10).</title>
        <authorList>
            <person name="Lee K.C.Y."/>
            <person name="Morgan X.C."/>
            <person name="Dunfield P.F."/>
            <person name="Tamas I."/>
            <person name="Houghton K.M."/>
            <person name="Vyssotski M."/>
            <person name="Ryan J.L.J."/>
            <person name="Lagutin K."/>
            <person name="McDonald I.R."/>
            <person name="Stott M.B."/>
        </authorList>
    </citation>
    <scope>NUCLEOTIDE SEQUENCE [LARGE SCALE GENOMIC DNA]</scope>
    <source>
        <strain evidence="3">DSM 23976 / ICMP 18418 / T49</strain>
    </source>
</reference>
<dbReference type="AlphaFoldDB" id="S0EZL8"/>
<dbReference type="InParanoid" id="S0EZL8"/>
<dbReference type="STRING" id="454171.CP488_01979"/>
<organism evidence="2 3">
    <name type="scientific">Chthonomonas calidirosea (strain DSM 23976 / ICMP 18418 / T49)</name>
    <dbReference type="NCBI Taxonomy" id="1303518"/>
    <lineage>
        <taxon>Bacteria</taxon>
        <taxon>Bacillati</taxon>
        <taxon>Armatimonadota</taxon>
        <taxon>Chthonomonadia</taxon>
        <taxon>Chthonomonadales</taxon>
        <taxon>Chthonomonadaceae</taxon>
        <taxon>Chthonomonas</taxon>
    </lineage>
</organism>
<gene>
    <name evidence="2" type="ORF">CCALI_02111</name>
</gene>
<protein>
    <submittedName>
        <fullName evidence="2">Uncharacterized protein</fullName>
    </submittedName>
</protein>
<dbReference type="EMBL" id="HF951689">
    <property type="protein sequence ID" value="CCW35918.1"/>
    <property type="molecule type" value="Genomic_DNA"/>
</dbReference>
<accession>S0EZL8</accession>
<name>S0EZL8_CHTCT</name>
<keyword evidence="3" id="KW-1185">Reference proteome</keyword>
<evidence type="ECO:0000313" key="3">
    <source>
        <dbReference type="Proteomes" id="UP000014227"/>
    </source>
</evidence>
<feature type="region of interest" description="Disordered" evidence="1">
    <location>
        <begin position="57"/>
        <end position="83"/>
    </location>
</feature>
<dbReference type="RefSeq" id="WP_016483441.1">
    <property type="nucleotide sequence ID" value="NC_021487.1"/>
</dbReference>
<dbReference type="KEGG" id="ccz:CCALI_02111"/>
<dbReference type="PATRIC" id="fig|1303518.3.peg.2184"/>
<dbReference type="HOGENOM" id="CLU_2536525_0_0_0"/>
<proteinExistence type="predicted"/>
<evidence type="ECO:0000256" key="1">
    <source>
        <dbReference type="SAM" id="MobiDB-lite"/>
    </source>
</evidence>
<dbReference type="Proteomes" id="UP000014227">
    <property type="component" value="Chromosome I"/>
</dbReference>